<feature type="compositionally biased region" description="Basic residues" evidence="2">
    <location>
        <begin position="81"/>
        <end position="96"/>
    </location>
</feature>
<name>A0A3B4F3D9_9CICH</name>
<evidence type="ECO:0000256" key="1">
    <source>
        <dbReference type="PROSITE-ProRule" id="PRU00371"/>
    </source>
</evidence>
<dbReference type="Ensembl" id="ENSPNYT00000004565.1">
    <property type="protein sequence ID" value="ENSPNYP00000004453.1"/>
    <property type="gene ID" value="ENSPNYG00000003455.1"/>
</dbReference>
<feature type="domain" description="MADF" evidence="3">
    <location>
        <begin position="12"/>
        <end position="104"/>
    </location>
</feature>
<dbReference type="AlphaFoldDB" id="A0A3B4F3D9"/>
<evidence type="ECO:0000313" key="5">
    <source>
        <dbReference type="Ensembl" id="ENSPNYP00000004453.1"/>
    </source>
</evidence>
<dbReference type="InterPro" id="IPR039353">
    <property type="entry name" value="TF_Adf1"/>
</dbReference>
<evidence type="ECO:0000256" key="2">
    <source>
        <dbReference type="SAM" id="MobiDB-lite"/>
    </source>
</evidence>
<accession>A0A3B4F3D9</accession>
<evidence type="ECO:0008006" key="6">
    <source>
        <dbReference type="Google" id="ProtNLM"/>
    </source>
</evidence>
<dbReference type="GO" id="GO:0006357">
    <property type="term" value="P:regulation of transcription by RNA polymerase II"/>
    <property type="evidence" value="ECO:0007669"/>
    <property type="project" value="TreeGrafter"/>
</dbReference>
<evidence type="ECO:0000259" key="4">
    <source>
        <dbReference type="PROSITE" id="PS51031"/>
    </source>
</evidence>
<feature type="domain" description="BESS" evidence="4">
    <location>
        <begin position="124"/>
        <end position="163"/>
    </location>
</feature>
<dbReference type="GO" id="GO:0005667">
    <property type="term" value="C:transcription regulator complex"/>
    <property type="evidence" value="ECO:0007669"/>
    <property type="project" value="TreeGrafter"/>
</dbReference>
<proteinExistence type="predicted"/>
<dbReference type="PROSITE" id="PS51029">
    <property type="entry name" value="MADF"/>
    <property type="match status" value="1"/>
</dbReference>
<dbReference type="PROSITE" id="PS51031">
    <property type="entry name" value="BESS"/>
    <property type="match status" value="1"/>
</dbReference>
<dbReference type="STRING" id="303518.ENSPNYP00000004453"/>
<dbReference type="Pfam" id="PF10545">
    <property type="entry name" value="MADF_DNA_bdg"/>
    <property type="match status" value="1"/>
</dbReference>
<feature type="region of interest" description="Disordered" evidence="2">
    <location>
        <begin position="76"/>
        <end position="98"/>
    </location>
</feature>
<dbReference type="InterPro" id="IPR004210">
    <property type="entry name" value="BESS_motif"/>
</dbReference>
<keyword evidence="1" id="KW-0539">Nucleus</keyword>
<dbReference type="Pfam" id="PF02944">
    <property type="entry name" value="BESS"/>
    <property type="match status" value="1"/>
</dbReference>
<dbReference type="PANTHER" id="PTHR12243">
    <property type="entry name" value="MADF DOMAIN TRANSCRIPTION FACTOR"/>
    <property type="match status" value="1"/>
</dbReference>
<protein>
    <recommendedName>
        <fullName evidence="6">MADF domain-containing protein</fullName>
    </recommendedName>
</protein>
<reference evidence="5" key="1">
    <citation type="submission" date="2023-09" db="UniProtKB">
        <authorList>
            <consortium name="Ensembl"/>
        </authorList>
    </citation>
    <scope>IDENTIFICATION</scope>
</reference>
<sequence>MEVSRGSQAAEQLIMAVSGFPSLYDMNSPTYRDLNMRSDAWRQVAEIVGVPGEFQNSAEIPARTSALTREHFRCGREGKLSKHRRPASPRPLRPKRKSVDGLLEEFLTKTEARDAQRERDMEQRDDVTLFLLSLAPAMRRLTAEKQSWVRTKMQQFLHEAEFGATKFQ</sequence>
<evidence type="ECO:0000259" key="3">
    <source>
        <dbReference type="PROSITE" id="PS51029"/>
    </source>
</evidence>
<dbReference type="GO" id="GO:0005634">
    <property type="term" value="C:nucleus"/>
    <property type="evidence" value="ECO:0007669"/>
    <property type="project" value="UniProtKB-SubCell"/>
</dbReference>
<dbReference type="GO" id="GO:0003677">
    <property type="term" value="F:DNA binding"/>
    <property type="evidence" value="ECO:0007669"/>
    <property type="project" value="InterPro"/>
</dbReference>
<comment type="subcellular location">
    <subcellularLocation>
        <location evidence="1">Nucleus</location>
    </subcellularLocation>
</comment>
<dbReference type="PANTHER" id="PTHR12243:SF67">
    <property type="entry name" value="COREPRESSOR OF PANGOLIN, ISOFORM A-RELATED"/>
    <property type="match status" value="1"/>
</dbReference>
<dbReference type="GeneTree" id="ENSGT00600000084860"/>
<dbReference type="InterPro" id="IPR006578">
    <property type="entry name" value="MADF-dom"/>
</dbReference>
<organism evidence="5">
    <name type="scientific">Pundamilia nyererei</name>
    <dbReference type="NCBI Taxonomy" id="303518"/>
    <lineage>
        <taxon>Eukaryota</taxon>
        <taxon>Metazoa</taxon>
        <taxon>Chordata</taxon>
        <taxon>Craniata</taxon>
        <taxon>Vertebrata</taxon>
        <taxon>Euteleostomi</taxon>
        <taxon>Actinopterygii</taxon>
        <taxon>Neopterygii</taxon>
        <taxon>Teleostei</taxon>
        <taxon>Neoteleostei</taxon>
        <taxon>Acanthomorphata</taxon>
        <taxon>Ovalentaria</taxon>
        <taxon>Cichlomorphae</taxon>
        <taxon>Cichliformes</taxon>
        <taxon>Cichlidae</taxon>
        <taxon>African cichlids</taxon>
        <taxon>Pseudocrenilabrinae</taxon>
        <taxon>Haplochromini</taxon>
        <taxon>Pundamilia</taxon>
    </lineage>
</organism>